<organism evidence="1">
    <name type="scientific">Magallana gigas</name>
    <name type="common">Pacific oyster</name>
    <name type="synonym">Crassostrea gigas</name>
    <dbReference type="NCBI Taxonomy" id="29159"/>
    <lineage>
        <taxon>Eukaryota</taxon>
        <taxon>Metazoa</taxon>
        <taxon>Spiralia</taxon>
        <taxon>Lophotrochozoa</taxon>
        <taxon>Mollusca</taxon>
        <taxon>Bivalvia</taxon>
        <taxon>Autobranchia</taxon>
        <taxon>Pteriomorphia</taxon>
        <taxon>Ostreida</taxon>
        <taxon>Ostreoidea</taxon>
        <taxon>Ostreidae</taxon>
        <taxon>Magallana</taxon>
    </lineage>
</organism>
<proteinExistence type="predicted"/>
<sequence>MKGLGAAALWLQMTSFVIIALAVLATTYCICCNSDDDNEEAGCFTVLGGCMFCLYPIAGILSFFGCMAVNFGDHSKGWAFYLCLTASCYIILQTTLCYCALWMHAKINNDDGKSGQEVTQYGTINNRESLDVIQRIENHHHYHIYMKNVIFKDTISNV</sequence>
<gene>
    <name evidence="1" type="ORF">CGI_10024048</name>
</gene>
<name>K1QTV3_MAGGI</name>
<dbReference type="HOGENOM" id="CLU_1671038_0_0_1"/>
<dbReference type="EMBL" id="JH816401">
    <property type="protein sequence ID" value="EKC24991.1"/>
    <property type="molecule type" value="Genomic_DNA"/>
</dbReference>
<accession>K1QTV3</accession>
<evidence type="ECO:0000313" key="1">
    <source>
        <dbReference type="EMBL" id="EKC24991.1"/>
    </source>
</evidence>
<dbReference type="AlphaFoldDB" id="K1QTV3"/>
<reference evidence="1" key="1">
    <citation type="journal article" date="2012" name="Nature">
        <title>The oyster genome reveals stress adaptation and complexity of shell formation.</title>
        <authorList>
            <person name="Zhang G."/>
            <person name="Fang X."/>
            <person name="Guo X."/>
            <person name="Li L."/>
            <person name="Luo R."/>
            <person name="Xu F."/>
            <person name="Yang P."/>
            <person name="Zhang L."/>
            <person name="Wang X."/>
            <person name="Qi H."/>
            <person name="Xiong Z."/>
            <person name="Que H."/>
            <person name="Xie Y."/>
            <person name="Holland P.W."/>
            <person name="Paps J."/>
            <person name="Zhu Y."/>
            <person name="Wu F."/>
            <person name="Chen Y."/>
            <person name="Wang J."/>
            <person name="Peng C."/>
            <person name="Meng J."/>
            <person name="Yang L."/>
            <person name="Liu J."/>
            <person name="Wen B."/>
            <person name="Zhang N."/>
            <person name="Huang Z."/>
            <person name="Zhu Q."/>
            <person name="Feng Y."/>
            <person name="Mount A."/>
            <person name="Hedgecock D."/>
            <person name="Xu Z."/>
            <person name="Liu Y."/>
            <person name="Domazet-Loso T."/>
            <person name="Du Y."/>
            <person name="Sun X."/>
            <person name="Zhang S."/>
            <person name="Liu B."/>
            <person name="Cheng P."/>
            <person name="Jiang X."/>
            <person name="Li J."/>
            <person name="Fan D."/>
            <person name="Wang W."/>
            <person name="Fu W."/>
            <person name="Wang T."/>
            <person name="Wang B."/>
            <person name="Zhang J."/>
            <person name="Peng Z."/>
            <person name="Li Y."/>
            <person name="Li N."/>
            <person name="Wang J."/>
            <person name="Chen M."/>
            <person name="He Y."/>
            <person name="Tan F."/>
            <person name="Song X."/>
            <person name="Zheng Q."/>
            <person name="Huang R."/>
            <person name="Yang H."/>
            <person name="Du X."/>
            <person name="Chen L."/>
            <person name="Yang M."/>
            <person name="Gaffney P.M."/>
            <person name="Wang S."/>
            <person name="Luo L."/>
            <person name="She Z."/>
            <person name="Ming Y."/>
            <person name="Huang W."/>
            <person name="Zhang S."/>
            <person name="Huang B."/>
            <person name="Zhang Y."/>
            <person name="Qu T."/>
            <person name="Ni P."/>
            <person name="Miao G."/>
            <person name="Wang J."/>
            <person name="Wang Q."/>
            <person name="Steinberg C.E."/>
            <person name="Wang H."/>
            <person name="Li N."/>
            <person name="Qian L."/>
            <person name="Zhang G."/>
            <person name="Li Y."/>
            <person name="Yang H."/>
            <person name="Liu X."/>
            <person name="Wang J."/>
            <person name="Yin Y."/>
            <person name="Wang J."/>
        </authorList>
    </citation>
    <scope>NUCLEOTIDE SEQUENCE [LARGE SCALE GENOMIC DNA]</scope>
    <source>
        <strain evidence="1">05x7-T-G4-1.051#20</strain>
    </source>
</reference>
<protein>
    <submittedName>
        <fullName evidence="1">Uncharacterized protein</fullName>
    </submittedName>
</protein>
<dbReference type="InParanoid" id="K1QTV3"/>